<feature type="active site" description="Proton donor" evidence="9">
    <location>
        <position position="106"/>
    </location>
</feature>
<dbReference type="InterPro" id="IPR047596">
    <property type="entry name" value="OMPdecase_bac"/>
</dbReference>
<dbReference type="GO" id="GO:0006207">
    <property type="term" value="P:'de novo' pyrimidine nucleobase biosynthetic process"/>
    <property type="evidence" value="ECO:0007669"/>
    <property type="project" value="InterPro"/>
</dbReference>
<dbReference type="InterPro" id="IPR014732">
    <property type="entry name" value="OMPdecase"/>
</dbReference>
<feature type="active site" description="For OMPdecase activity" evidence="10">
    <location>
        <position position="104"/>
    </location>
</feature>
<name>A0A1G7J1U9_9BACT</name>
<evidence type="ECO:0000256" key="5">
    <source>
        <dbReference type="ARBA" id="ARBA00022975"/>
    </source>
</evidence>
<comment type="catalytic activity">
    <reaction evidence="7 9 12">
        <text>orotidine 5'-phosphate + H(+) = UMP + CO2</text>
        <dbReference type="Rhea" id="RHEA:11596"/>
        <dbReference type="ChEBI" id="CHEBI:15378"/>
        <dbReference type="ChEBI" id="CHEBI:16526"/>
        <dbReference type="ChEBI" id="CHEBI:57538"/>
        <dbReference type="ChEBI" id="CHEBI:57865"/>
        <dbReference type="EC" id="4.1.1.23"/>
    </reaction>
</comment>
<evidence type="ECO:0000256" key="10">
    <source>
        <dbReference type="PIRSR" id="PIRSR614732-1"/>
    </source>
</evidence>
<sequence length="277" mass="29415">MCGEYLQVCSNPCTRRRIKTRNGKGRLLWQSIHPFQDSRYTEGMKPADHLIVALDFPNRTQALDMVERLNGQIRWFKVGLELYLAEGLSIVEAIRARGHEVFLDLKLHDIPNTVAGAVRSAAASGAGLLTLHASGGPAMLAAARRAADELDYAPRLLAVTVLTSMDKHQLTATGIDASPASQVLLLGEMATAAGIDGLVCSPEEVGILRVSKAKDALLVVPGIRPADTTLADDQSRIATPGDAIRRGASMLVVGRPITKAADPAAAAAAILKEIETA</sequence>
<feature type="binding site" evidence="9 11">
    <location>
        <position position="234"/>
    </location>
    <ligand>
        <name>substrate</name>
    </ligand>
</feature>
<dbReference type="HAMAP" id="MF_01200_B">
    <property type="entry name" value="OMPdecase_type1_B"/>
    <property type="match status" value="1"/>
</dbReference>
<evidence type="ECO:0000313" key="14">
    <source>
        <dbReference type="EMBL" id="SDF18499.1"/>
    </source>
</evidence>
<dbReference type="InterPro" id="IPR013785">
    <property type="entry name" value="Aldolase_TIM"/>
</dbReference>
<dbReference type="NCBIfam" id="TIGR01740">
    <property type="entry name" value="pyrF"/>
    <property type="match status" value="1"/>
</dbReference>
<feature type="active site" description="For OMPdecase activity" evidence="10">
    <location>
        <position position="106"/>
    </location>
</feature>
<evidence type="ECO:0000256" key="6">
    <source>
        <dbReference type="ARBA" id="ARBA00023239"/>
    </source>
</evidence>
<dbReference type="SMART" id="SM00934">
    <property type="entry name" value="OMPdecase"/>
    <property type="match status" value="1"/>
</dbReference>
<dbReference type="NCBIfam" id="NF001273">
    <property type="entry name" value="PRK00230.1"/>
    <property type="match status" value="1"/>
</dbReference>
<dbReference type="EC" id="4.1.1.23" evidence="9"/>
<proteinExistence type="inferred from homology"/>
<feature type="binding site" evidence="9">
    <location>
        <begin position="104"/>
        <end position="113"/>
    </location>
    <ligand>
        <name>substrate</name>
    </ligand>
</feature>
<dbReference type="AlphaFoldDB" id="A0A1G7J1U9"/>
<evidence type="ECO:0000259" key="13">
    <source>
        <dbReference type="SMART" id="SM00934"/>
    </source>
</evidence>
<feature type="binding site" evidence="9 11">
    <location>
        <position position="163"/>
    </location>
    <ligand>
        <name>substrate</name>
    </ligand>
</feature>
<evidence type="ECO:0000256" key="3">
    <source>
        <dbReference type="ARBA" id="ARBA00011738"/>
    </source>
</evidence>
<evidence type="ECO:0000256" key="11">
    <source>
        <dbReference type="PIRSR" id="PIRSR614732-2"/>
    </source>
</evidence>
<dbReference type="Pfam" id="PF00215">
    <property type="entry name" value="OMPdecase"/>
    <property type="match status" value="1"/>
</dbReference>
<comment type="function">
    <text evidence="1 9">Catalyzes the decarboxylation of orotidine 5'-monophosphate (OMP) to uridine 5'-monophosphate (UMP).</text>
</comment>
<evidence type="ECO:0000256" key="9">
    <source>
        <dbReference type="HAMAP-Rule" id="MF_01200"/>
    </source>
</evidence>
<reference evidence="14 15" key="1">
    <citation type="submission" date="2016-10" db="EMBL/GenBank/DDBJ databases">
        <authorList>
            <person name="de Groot N.N."/>
        </authorList>
    </citation>
    <scope>NUCLEOTIDE SEQUENCE [LARGE SCALE GENOMIC DNA]</scope>
    <source>
        <strain evidence="14 15">GAS232</strain>
    </source>
</reference>
<keyword evidence="5 9" id="KW-0665">Pyrimidine biosynthesis</keyword>
<dbReference type="Gene3D" id="3.20.20.70">
    <property type="entry name" value="Aldolase class I"/>
    <property type="match status" value="1"/>
</dbReference>
<dbReference type="GO" id="GO:0004590">
    <property type="term" value="F:orotidine-5'-phosphate decarboxylase activity"/>
    <property type="evidence" value="ECO:0007669"/>
    <property type="project" value="UniProtKB-UniRule"/>
</dbReference>
<comment type="subunit">
    <text evidence="3 9">Homodimer.</text>
</comment>
<feature type="domain" description="Orotidine 5'-phosphate decarboxylase" evidence="13">
    <location>
        <begin position="49"/>
        <end position="270"/>
    </location>
</feature>
<keyword evidence="4 9" id="KW-0210">Decarboxylase</keyword>
<dbReference type="Proteomes" id="UP000182427">
    <property type="component" value="Chromosome I"/>
</dbReference>
<dbReference type="InterPro" id="IPR001754">
    <property type="entry name" value="OMPdeCOase_dom"/>
</dbReference>
<organism evidence="14 15">
    <name type="scientific">Terriglobus roseus</name>
    <dbReference type="NCBI Taxonomy" id="392734"/>
    <lineage>
        <taxon>Bacteria</taxon>
        <taxon>Pseudomonadati</taxon>
        <taxon>Acidobacteriota</taxon>
        <taxon>Terriglobia</taxon>
        <taxon>Terriglobales</taxon>
        <taxon>Acidobacteriaceae</taxon>
        <taxon>Terriglobus</taxon>
    </lineage>
</organism>
<feature type="binding site" evidence="9 11">
    <location>
        <position position="255"/>
    </location>
    <ligand>
        <name>substrate</name>
    </ligand>
</feature>
<comment type="similarity">
    <text evidence="8 9">Belongs to the OMP decarboxylase family. Type 1 subfamily.</text>
</comment>
<dbReference type="GO" id="GO:0005829">
    <property type="term" value="C:cytosol"/>
    <property type="evidence" value="ECO:0007669"/>
    <property type="project" value="TreeGrafter"/>
</dbReference>
<evidence type="ECO:0000256" key="12">
    <source>
        <dbReference type="RuleBase" id="RU000512"/>
    </source>
</evidence>
<feature type="binding site" evidence="9 11">
    <location>
        <position position="77"/>
    </location>
    <ligand>
        <name>substrate</name>
    </ligand>
</feature>
<protein>
    <recommendedName>
        <fullName evidence="9">Orotidine 5'-phosphate decarboxylase</fullName>
        <ecNumber evidence="9">4.1.1.23</ecNumber>
    </recommendedName>
    <alternativeName>
        <fullName evidence="9">OMP decarboxylase</fullName>
        <shortName evidence="9">OMPDCase</shortName>
        <shortName evidence="9">OMPdecase</shortName>
    </alternativeName>
</protein>
<feature type="binding site" evidence="9 11">
    <location>
        <position position="254"/>
    </location>
    <ligand>
        <name>substrate</name>
    </ligand>
</feature>
<evidence type="ECO:0000256" key="7">
    <source>
        <dbReference type="ARBA" id="ARBA00049157"/>
    </source>
</evidence>
<gene>
    <name evidence="9" type="primary">pyrF</name>
    <name evidence="14" type="ORF">SAMN05444167_1648</name>
</gene>
<accession>A0A1G7J1U9</accession>
<evidence type="ECO:0000256" key="8">
    <source>
        <dbReference type="ARBA" id="ARBA00061012"/>
    </source>
</evidence>
<dbReference type="PROSITE" id="PS00156">
    <property type="entry name" value="OMPDECASE"/>
    <property type="match status" value="1"/>
</dbReference>
<dbReference type="FunFam" id="3.20.20.70:FF:000015">
    <property type="entry name" value="Orotidine 5'-phosphate decarboxylase"/>
    <property type="match status" value="1"/>
</dbReference>
<dbReference type="CDD" id="cd04725">
    <property type="entry name" value="OMP_decarboxylase_like"/>
    <property type="match status" value="1"/>
</dbReference>
<dbReference type="SUPFAM" id="SSF51366">
    <property type="entry name" value="Ribulose-phoshate binding barrel"/>
    <property type="match status" value="1"/>
</dbReference>
<dbReference type="UniPathway" id="UPA00070">
    <property type="reaction ID" value="UER00120"/>
</dbReference>
<feature type="binding site" evidence="9 11">
    <location>
        <position position="55"/>
    </location>
    <ligand>
        <name>substrate</name>
    </ligand>
</feature>
<keyword evidence="6 9" id="KW-0456">Lyase</keyword>
<dbReference type="EMBL" id="LT629690">
    <property type="protein sequence ID" value="SDF18499.1"/>
    <property type="molecule type" value="Genomic_DNA"/>
</dbReference>
<feature type="binding site" evidence="9 11">
    <location>
        <position position="224"/>
    </location>
    <ligand>
        <name>substrate</name>
    </ligand>
</feature>
<dbReference type="PANTHER" id="PTHR32119:SF2">
    <property type="entry name" value="OROTIDINE 5'-PHOSPHATE DECARBOXYLASE"/>
    <property type="match status" value="1"/>
</dbReference>
<dbReference type="InterPro" id="IPR018089">
    <property type="entry name" value="OMPdecase_AS"/>
</dbReference>
<evidence type="ECO:0000256" key="4">
    <source>
        <dbReference type="ARBA" id="ARBA00022793"/>
    </source>
</evidence>
<dbReference type="PANTHER" id="PTHR32119">
    <property type="entry name" value="OROTIDINE 5'-PHOSPHATE DECARBOXYLASE"/>
    <property type="match status" value="1"/>
</dbReference>
<comment type="pathway">
    <text evidence="2 9 12">Pyrimidine metabolism; UMP biosynthesis via de novo pathway; UMP from orotate: step 2/2.</text>
</comment>
<evidence type="ECO:0000313" key="15">
    <source>
        <dbReference type="Proteomes" id="UP000182427"/>
    </source>
</evidence>
<feature type="active site" description="For OMPdecase activity" evidence="10">
    <location>
        <position position="109"/>
    </location>
</feature>
<dbReference type="InterPro" id="IPR011060">
    <property type="entry name" value="RibuloseP-bd_barrel"/>
</dbReference>
<evidence type="ECO:0000256" key="1">
    <source>
        <dbReference type="ARBA" id="ARBA00002356"/>
    </source>
</evidence>
<keyword evidence="15" id="KW-1185">Reference proteome</keyword>
<dbReference type="GO" id="GO:0044205">
    <property type="term" value="P:'de novo' UMP biosynthetic process"/>
    <property type="evidence" value="ECO:0007669"/>
    <property type="project" value="UniProtKB-UniRule"/>
</dbReference>
<evidence type="ECO:0000256" key="2">
    <source>
        <dbReference type="ARBA" id="ARBA00004861"/>
    </source>
</evidence>